<dbReference type="PATRIC" id="fig|1331060.3.peg.906"/>
<dbReference type="InterPro" id="IPR037401">
    <property type="entry name" value="SnoaL-like"/>
</dbReference>
<evidence type="ECO:0000313" key="2">
    <source>
        <dbReference type="EMBL" id="EQB17293.1"/>
    </source>
</evidence>
<sequence>MTDHAATLDRLAARAAIHDLVMAYCRGVDRADAALLASIFWDDATMISGSVNGPAHKFAQDITAYCRNTMDHCFHSVANQWVEVQGDKAIGEHYVTAQVRAGGQDMLTGGRYLDRYERRDGVWKIAHRCFVADWTMSQPAGAPLDPSYEPGRTRGGWGDADPVYAHWASL</sequence>
<protein>
    <recommendedName>
        <fullName evidence="1">SnoaL-like domain-containing protein</fullName>
    </recommendedName>
</protein>
<dbReference type="Pfam" id="PF13577">
    <property type="entry name" value="SnoaL_4"/>
    <property type="match status" value="1"/>
</dbReference>
<dbReference type="CDD" id="cd00531">
    <property type="entry name" value="NTF2_like"/>
    <property type="match status" value="1"/>
</dbReference>
<evidence type="ECO:0000313" key="3">
    <source>
        <dbReference type="Proteomes" id="UP000015531"/>
    </source>
</evidence>
<reference evidence="2 3" key="1">
    <citation type="journal article" date="2013" name="Genome Announc.">
        <title>Draft Genome Sequence of Sphingobium lactosutens Strain DS20T, Isolated from a Hexachlorocyclohexane Dumpsite.</title>
        <authorList>
            <person name="Kumar R."/>
            <person name="Dwivedi V."/>
            <person name="Negi V."/>
            <person name="Khurana J.P."/>
            <person name="Lal R."/>
        </authorList>
    </citation>
    <scope>NUCLEOTIDE SEQUENCE [LARGE SCALE GENOMIC DNA]</scope>
    <source>
        <strain evidence="2 3">DS20</strain>
    </source>
</reference>
<comment type="caution">
    <text evidence="2">The sequence shown here is derived from an EMBL/GenBank/DDBJ whole genome shotgun (WGS) entry which is preliminary data.</text>
</comment>
<dbReference type="AlphaFoldDB" id="T0HZ18"/>
<feature type="domain" description="SnoaL-like" evidence="1">
    <location>
        <begin position="10"/>
        <end position="128"/>
    </location>
</feature>
<dbReference type="eggNOG" id="COG5517">
    <property type="taxonomic scope" value="Bacteria"/>
</dbReference>
<accession>T0HZ18</accession>
<organism evidence="2 3">
    <name type="scientific">Sphingobium lactosutens DS20</name>
    <dbReference type="NCBI Taxonomy" id="1331060"/>
    <lineage>
        <taxon>Bacteria</taxon>
        <taxon>Pseudomonadati</taxon>
        <taxon>Pseudomonadota</taxon>
        <taxon>Alphaproteobacteria</taxon>
        <taxon>Sphingomonadales</taxon>
        <taxon>Sphingomonadaceae</taxon>
        <taxon>Sphingobium</taxon>
    </lineage>
</organism>
<gene>
    <name evidence="2" type="ORF">RLDS_04890</name>
</gene>
<dbReference type="RefSeq" id="WP_021224829.1">
    <property type="nucleotide sequence ID" value="NZ_ATDP01000071.1"/>
</dbReference>
<proteinExistence type="predicted"/>
<evidence type="ECO:0000259" key="1">
    <source>
        <dbReference type="Pfam" id="PF13577"/>
    </source>
</evidence>
<keyword evidence="3" id="KW-1185">Reference proteome</keyword>
<dbReference type="SUPFAM" id="SSF54427">
    <property type="entry name" value="NTF2-like"/>
    <property type="match status" value="1"/>
</dbReference>
<name>T0HZ18_9SPHN</name>
<dbReference type="Gene3D" id="3.10.450.50">
    <property type="match status" value="1"/>
</dbReference>
<dbReference type="Proteomes" id="UP000015531">
    <property type="component" value="Unassembled WGS sequence"/>
</dbReference>
<dbReference type="EMBL" id="ATDP01000071">
    <property type="protein sequence ID" value="EQB17293.1"/>
    <property type="molecule type" value="Genomic_DNA"/>
</dbReference>
<dbReference type="InterPro" id="IPR032710">
    <property type="entry name" value="NTF2-like_dom_sf"/>
</dbReference>